<dbReference type="AlphaFoldDB" id="A0A8J7E0F1"/>
<organism evidence="1 2">
    <name type="scientific">Lusitaniella coriacea LEGE 07157</name>
    <dbReference type="NCBI Taxonomy" id="945747"/>
    <lineage>
        <taxon>Bacteria</taxon>
        <taxon>Bacillati</taxon>
        <taxon>Cyanobacteriota</taxon>
        <taxon>Cyanophyceae</taxon>
        <taxon>Spirulinales</taxon>
        <taxon>Lusitaniellaceae</taxon>
        <taxon>Lusitaniella</taxon>
    </lineage>
</organism>
<keyword evidence="2" id="KW-1185">Reference proteome</keyword>
<gene>
    <name evidence="1" type="ORF">IQ249_14460</name>
</gene>
<accession>A0A8J7E0F1</accession>
<reference evidence="1" key="1">
    <citation type="submission" date="2020-10" db="EMBL/GenBank/DDBJ databases">
        <authorList>
            <person name="Castelo-Branco R."/>
            <person name="Eusebio N."/>
            <person name="Adriana R."/>
            <person name="Vieira A."/>
            <person name="Brugerolle De Fraissinette N."/>
            <person name="Rezende De Castro R."/>
            <person name="Schneider M.P."/>
            <person name="Vasconcelos V."/>
            <person name="Leao P.N."/>
        </authorList>
    </citation>
    <scope>NUCLEOTIDE SEQUENCE</scope>
    <source>
        <strain evidence="1">LEGE 07157</strain>
    </source>
</reference>
<name>A0A8J7E0F1_9CYAN</name>
<sequence>MKNARFLNTILFTDAYRDRAIKIAETIPAEEVRESAIRAIDRNSANNKQLS</sequence>
<evidence type="ECO:0000313" key="2">
    <source>
        <dbReference type="Proteomes" id="UP000654482"/>
    </source>
</evidence>
<dbReference type="Proteomes" id="UP000654482">
    <property type="component" value="Unassembled WGS sequence"/>
</dbReference>
<evidence type="ECO:0000313" key="1">
    <source>
        <dbReference type="EMBL" id="MBE9117101.1"/>
    </source>
</evidence>
<dbReference type="RefSeq" id="WP_194030189.1">
    <property type="nucleotide sequence ID" value="NZ_JADEWZ010000020.1"/>
</dbReference>
<comment type="caution">
    <text evidence="1">The sequence shown here is derived from an EMBL/GenBank/DDBJ whole genome shotgun (WGS) entry which is preliminary data.</text>
</comment>
<proteinExistence type="predicted"/>
<protein>
    <submittedName>
        <fullName evidence="1">Uncharacterized protein</fullName>
    </submittedName>
</protein>
<dbReference type="EMBL" id="JADEWZ010000020">
    <property type="protein sequence ID" value="MBE9117101.1"/>
    <property type="molecule type" value="Genomic_DNA"/>
</dbReference>